<dbReference type="EMBL" id="ML977367">
    <property type="protein sequence ID" value="KAF2106057.1"/>
    <property type="molecule type" value="Genomic_DNA"/>
</dbReference>
<name>A0A6A5YIA0_9PLEO</name>
<feature type="compositionally biased region" description="Pro residues" evidence="1">
    <location>
        <begin position="105"/>
        <end position="116"/>
    </location>
</feature>
<feature type="compositionally biased region" description="Polar residues" evidence="1">
    <location>
        <begin position="51"/>
        <end position="104"/>
    </location>
</feature>
<keyword evidence="3" id="KW-1185">Reference proteome</keyword>
<organism evidence="2 3">
    <name type="scientific">Lophiotrema nucula</name>
    <dbReference type="NCBI Taxonomy" id="690887"/>
    <lineage>
        <taxon>Eukaryota</taxon>
        <taxon>Fungi</taxon>
        <taxon>Dikarya</taxon>
        <taxon>Ascomycota</taxon>
        <taxon>Pezizomycotina</taxon>
        <taxon>Dothideomycetes</taxon>
        <taxon>Pleosporomycetidae</taxon>
        <taxon>Pleosporales</taxon>
        <taxon>Lophiotremataceae</taxon>
        <taxon>Lophiotrema</taxon>
    </lineage>
</organism>
<dbReference type="Proteomes" id="UP000799770">
    <property type="component" value="Unassembled WGS sequence"/>
</dbReference>
<evidence type="ECO:0000256" key="1">
    <source>
        <dbReference type="SAM" id="MobiDB-lite"/>
    </source>
</evidence>
<sequence>MAMDMNQTKSDKSDAGSECGVSDAGNKGERRGDSNGCVDANSTDHCETFADLTSRTTALRTSKDQSTTAGSQTAPTPASADVTSPTPAQTSTERASTSIDSPTEMTPPVPKAPPNTPVASPTSPTHPTPRIPFRFNLLWHAQERDRHQRRNG</sequence>
<gene>
    <name evidence="2" type="ORF">BDV96DRAFT_655062</name>
</gene>
<evidence type="ECO:0000313" key="3">
    <source>
        <dbReference type="Proteomes" id="UP000799770"/>
    </source>
</evidence>
<protein>
    <submittedName>
        <fullName evidence="2">Uncharacterized protein</fullName>
    </submittedName>
</protein>
<proteinExistence type="predicted"/>
<dbReference type="AlphaFoldDB" id="A0A6A5YIA0"/>
<reference evidence="2" key="1">
    <citation type="journal article" date="2020" name="Stud. Mycol.">
        <title>101 Dothideomycetes genomes: a test case for predicting lifestyles and emergence of pathogens.</title>
        <authorList>
            <person name="Haridas S."/>
            <person name="Albert R."/>
            <person name="Binder M."/>
            <person name="Bloem J."/>
            <person name="Labutti K."/>
            <person name="Salamov A."/>
            <person name="Andreopoulos B."/>
            <person name="Baker S."/>
            <person name="Barry K."/>
            <person name="Bills G."/>
            <person name="Bluhm B."/>
            <person name="Cannon C."/>
            <person name="Castanera R."/>
            <person name="Culley D."/>
            <person name="Daum C."/>
            <person name="Ezra D."/>
            <person name="Gonzalez J."/>
            <person name="Henrissat B."/>
            <person name="Kuo A."/>
            <person name="Liang C."/>
            <person name="Lipzen A."/>
            <person name="Lutzoni F."/>
            <person name="Magnuson J."/>
            <person name="Mondo S."/>
            <person name="Nolan M."/>
            <person name="Ohm R."/>
            <person name="Pangilinan J."/>
            <person name="Park H.-J."/>
            <person name="Ramirez L."/>
            <person name="Alfaro M."/>
            <person name="Sun H."/>
            <person name="Tritt A."/>
            <person name="Yoshinaga Y."/>
            <person name="Zwiers L.-H."/>
            <person name="Turgeon B."/>
            <person name="Goodwin S."/>
            <person name="Spatafora J."/>
            <person name="Crous P."/>
            <person name="Grigoriev I."/>
        </authorList>
    </citation>
    <scope>NUCLEOTIDE SEQUENCE</scope>
    <source>
        <strain evidence="2">CBS 627.86</strain>
    </source>
</reference>
<evidence type="ECO:0000313" key="2">
    <source>
        <dbReference type="EMBL" id="KAF2106057.1"/>
    </source>
</evidence>
<accession>A0A6A5YIA0</accession>
<feature type="region of interest" description="Disordered" evidence="1">
    <location>
        <begin position="1"/>
        <end position="152"/>
    </location>
</feature>